<evidence type="ECO:0000313" key="7">
    <source>
        <dbReference type="EMBL" id="OLP96778.1"/>
    </source>
</evidence>
<feature type="region of interest" description="Disordered" evidence="4">
    <location>
        <begin position="1569"/>
        <end position="1609"/>
    </location>
</feature>
<keyword evidence="3" id="KW-0863">Zinc-finger</keyword>
<dbReference type="Gene3D" id="3.40.30.10">
    <property type="entry name" value="Glutaredoxin"/>
    <property type="match status" value="1"/>
</dbReference>
<evidence type="ECO:0000256" key="1">
    <source>
        <dbReference type="ARBA" id="ARBA00023157"/>
    </source>
</evidence>
<dbReference type="EMBL" id="LSRX01000456">
    <property type="protein sequence ID" value="OLP96778.1"/>
    <property type="molecule type" value="Genomic_DNA"/>
</dbReference>
<dbReference type="PANTHER" id="PTHR45694">
    <property type="entry name" value="GLUTAREDOXIN 2"/>
    <property type="match status" value="1"/>
</dbReference>
<evidence type="ECO:0000256" key="5">
    <source>
        <dbReference type="SAM" id="Phobius"/>
    </source>
</evidence>
<dbReference type="InterPro" id="IPR000595">
    <property type="entry name" value="cNMP-bd_dom"/>
</dbReference>
<dbReference type="PROSITE" id="PS51354">
    <property type="entry name" value="GLUTAREDOXIN_2"/>
    <property type="match status" value="1"/>
</dbReference>
<evidence type="ECO:0000256" key="3">
    <source>
        <dbReference type="PROSITE-ProRule" id="PRU00047"/>
    </source>
</evidence>
<name>A0A1Q9DNN6_SYMMI</name>
<evidence type="ECO:0000256" key="4">
    <source>
        <dbReference type="SAM" id="MobiDB-lite"/>
    </source>
</evidence>
<feature type="compositionally biased region" description="Basic residues" evidence="4">
    <location>
        <begin position="1583"/>
        <end position="1594"/>
    </location>
</feature>
<feature type="compositionally biased region" description="Low complexity" evidence="4">
    <location>
        <begin position="2281"/>
        <end position="2293"/>
    </location>
</feature>
<dbReference type="SMART" id="SM00343">
    <property type="entry name" value="ZnF_C2HC"/>
    <property type="match status" value="1"/>
</dbReference>
<feature type="transmembrane region" description="Helical" evidence="5">
    <location>
        <begin position="57"/>
        <end position="78"/>
    </location>
</feature>
<dbReference type="GO" id="GO:0005737">
    <property type="term" value="C:cytoplasm"/>
    <property type="evidence" value="ECO:0007669"/>
    <property type="project" value="TreeGrafter"/>
</dbReference>
<dbReference type="InterPro" id="IPR001878">
    <property type="entry name" value="Znf_CCHC"/>
</dbReference>
<dbReference type="GO" id="GO:0003676">
    <property type="term" value="F:nucleic acid binding"/>
    <property type="evidence" value="ECO:0007669"/>
    <property type="project" value="InterPro"/>
</dbReference>
<feature type="transmembrane region" description="Helical" evidence="5">
    <location>
        <begin position="171"/>
        <end position="194"/>
    </location>
</feature>
<feature type="transmembrane region" description="Helical" evidence="5">
    <location>
        <begin position="282"/>
        <end position="309"/>
    </location>
</feature>
<sequence>MFCAECFGSRPTKQLRIEESVAELQRLQGEFASCLQALNGTYEGMQAALRSMPQEQLAQAVSVCAVCAFILLFSACLGEASPKREHAKEKFELLDGVPTMTKAPKSQNTALSKKNSQGNLALAAQKSGLRLLDPRPVGNRSSKESKRFSSVRYNGLELSDSCSAWVNSLHYFWQICTLVLVVLDTVLIPLTLAWPDVSEGTSPAALYFEVGPYLWSFDICMSFVPSIMLGAGLVTLDMVLLLELVEKRFRVFSLVRLMRILKFRGVMVSLENRLAAKGNMKFVLYLTIFQCIAQVLAVNHVLACLLFYVGVFSKEQELTNWIDTYGVGNYEFSLQYMQCFNWAIAQQPGPYTPAPFPYQPQNEFEQAVVIVPWHAVGPLFDFSAVVQIGAAPKDEVVILTCLPLLGAQIGKIGGTLNLLKEKAKDLQRWLFKTNAPEKLTRKLLDSLTDVLESKDSPMDLKEPIALKFLPSTLLEELHIVKIGQKLEKHQFFHLLMDAPWALLQSCLTLKSLLSSLFFGWIFWFQSKERVGISGRLSAAFRTVNCVQGEDIFHQGKRAAGLFITLGGQFFMHLQKSDVSLGHRHSHNSLDGGLGILPDEWIELCLYANMTHSAFLTAKTYSKVLLAPAAEFVKAIQESPGSVVAVHDLERSGGLWGYAKQDLLNPGMGRMNGFKSSEVTSFANLVEDLLQPGLDNTELVQLMKRKFPELRDEGGIYALLHLEDEIERAVLSMLSVIWLLKDDYKSMVDCHQKPQARLSEKTFGSIQDLREFRSKNLTITGEAVCFEDFLGAKRMTSHQLTAALIILALRRGLSKSEDFAKLCPPSERRTPEQVLSYAISNLDAYLPSMACLRGEAYDFVVSTAAQFISEIKKQREGAGEDAAKVRMLDQFNFAQLLQVTGAITLRGSMFLSELNGRSVLKGLACLQHEEQPQAVYWRYIASRAEALQLVVQNPSHLVLARTVEPKALQSLAADWDGLTELEQDALYQVFLTDGLYQKAFIFLYLPLFLTNAVANQDLGLRPLAAQSHRRGLQFLVELYTKLVNHRCLNQEAFTVKVDISSLAALAKEIDDVRLLSGLAAQGSFLQLLVSSFSSQMALRMLAEALMPVAKEPALTLREKSRAACTLQPVLAHSERQSPFLGVAVVQEKKMAMARLRRLFGKGGLPVVEQAEKLIQSNPCVVFSKSTCPFCDMAKSVLLSDLKAKCHVMELDKELKPDEMSALQDHFLQTTGARSVPRVFISAECVESRGLRCCAAMGGGGKGSGNAGPSSPANGGETSYLTGKADQFVPTFDNQQRHYKEFRKRCEVYKKKMEIANRSQETIFNIVTLLTGKAWDLIDDIGMDVLQGEQGYNRVFERLDRGFKFDALTELPEDFEHYFVRLHRAPGETLQDYASNYARAERQLRVTHQVELPEKVRAWWFLRKSGISREQRQLILTNVGSENLTVEATQKAMYFILGQDSKMEHRPRGKADLYYQDEDAYYEDDGGWDNDFTEDTVYYNDAGGTDTEAPWPDQGQDYYDDGWTQEHDTEVFDVEEFDEIYASYADAKAKLNAMRTSRGFFPVVALVDKGAGRSLSPGKTGGKSRGGKQKGKKKGKDKQLPKGGTAKQRGHAAIGGRQVCLRCGQSGHWARNCPNGNSDPKKRRIGDGDGDEVLMVTEIYAMDQDDTNDEEPVNHATQDGGASSVLGSFHSVRRYLLYLLEQGYDLSTIETFFCAKGFRYGNSETERATTCILLPAVLGGKKVKVLTYLIDGTAPILFGRPLLKKLGIAVDYGNSTMRWPGCPWRRLPLGPKGEHLLNLVEDKALLFEMGEADAIYMPDDFETHIDYQNPLSLDTVFTLAEATEPHTEFVENANGNSKDNDEPKATPLDSNTHPDREQPGTNETYHNKLHKNDREKPDETYHNKLHENDREKPDETYDNKLDENDREKPNETYHNKLHENDRTKPDEIYHNKLDANMDGSPVRTLSRGKLHSLLLSATEVTKRQKRMLQQARGIGGDKKLVWEVFVGGGLVEKEATKHGAQVEVFTKKTGWDFTKAKHRRKFLRKLRDELPDEVLLAPPSSLWSPDLEVRVMDHAGNQKELFRKRREDHETILTFSALVYEMQRRGGRHAHLEHPWTSRAWLTKAFKQLVGYATKVDQCQYGLGAPDANGTWRAVQKTTCFMTTKETVRKKLGKACPGKHQHVQDTEAKTQDTEKFPPRLAAKLAQLVAVDKYDLKARSTTQFRDVYDGGDPFLEDMVETAPPPEAEDRALPVRRRLASEEPDPEDPENAPPTRPASSKRARASAAAASSSPSPSQVEVPASHHDVPVPAEDGDDDLEVEEVYIVDASSRDLPQGWLIVDGEMALDDACLARTEAREKTKKKELESFFKNQVWQFTTLDKGDEGRVVTARWVLTWKPGEDSAAPRAKARLVLRGFQDPDVLTLDKASPTASKQSKFLILGLTPILGWRLYGGDVRTAFLSGANFERRIIVRLPADCGPLLGSNGTGGPTYMRLLKSAYGLADAPLLWWREADRRLREMKWKRHPLDRCLYCFYGTNGDLLGAIILHVDDILAGGKAESKEFRDAVAYLRELFGFGKWVEMTGKQNMMYCGGLLETAGPNVILSFGDYVRKVAPVTVNNKGGQERPLTSWEVTKVRGLLGALQWPATQGLPPLSASVSLQAADVNQATTNTAAELNKTLRFAKSLAKETLTMTKVTSSLDNACFVCFSDAAFGVRSDHSSQGGYVILLTDKSVLKGETVEYNAQACATAVDELMMLKTMVSLMIDPMQDPKAVETARNTGASAVVIDAKALLDALQRKGFNSQQDKRSAIEILCIQQELERLGAELRWVSSERMLADGLTKASSRQMMADMLRTRKICLKYDPNFVAAKKKTVEERAKAAAAAFGDRAYGSRAARQIATVLALSCVAGTEGATTDYNYMVDLGDFGMIALNLPGYYLFGVFLLVLFGYLFFNTVYKATTTSPTRTTTSTTETEAQTDDDYHRLKAMWRRQGELIRELRREIEIKDRRIHELLTQWSQPLPPPQPHPQSRVPEAVHLTTTGERFSGLGAARDVSSAAAIGPKGGLQGGGSEVAALHGKGELKPMLEKAGAIE</sequence>
<keyword evidence="5" id="KW-0472">Membrane</keyword>
<dbReference type="InterPro" id="IPR036249">
    <property type="entry name" value="Thioredoxin-like_sf"/>
</dbReference>
<dbReference type="InterPro" id="IPR018490">
    <property type="entry name" value="cNMP-bd_dom_sf"/>
</dbReference>
<dbReference type="InterPro" id="IPR011767">
    <property type="entry name" value="GLR_AS"/>
</dbReference>
<feature type="region of interest" description="Disordered" evidence="4">
    <location>
        <begin position="2255"/>
        <end position="2313"/>
    </location>
</feature>
<dbReference type="InterPro" id="IPR013103">
    <property type="entry name" value="RVT_2"/>
</dbReference>
<accession>A0A1Q9DNN6</accession>
<comment type="caution">
    <text evidence="7">The sequence shown here is derived from an EMBL/GenBank/DDBJ whole genome shotgun (WGS) entry which is preliminary data.</text>
</comment>
<feature type="region of interest" description="Disordered" evidence="4">
    <location>
        <begin position="1847"/>
        <end position="1944"/>
    </location>
</feature>
<proteinExistence type="predicted"/>
<organism evidence="7 8">
    <name type="scientific">Symbiodinium microadriaticum</name>
    <name type="common">Dinoflagellate</name>
    <name type="synonym">Zooxanthella microadriatica</name>
    <dbReference type="NCBI Taxonomy" id="2951"/>
    <lineage>
        <taxon>Eukaryota</taxon>
        <taxon>Sar</taxon>
        <taxon>Alveolata</taxon>
        <taxon>Dinophyceae</taxon>
        <taxon>Suessiales</taxon>
        <taxon>Symbiodiniaceae</taxon>
        <taxon>Symbiodinium</taxon>
    </lineage>
</organism>
<feature type="transmembrane region" description="Helical" evidence="5">
    <location>
        <begin position="214"/>
        <end position="242"/>
    </location>
</feature>
<dbReference type="PROSITE" id="PS50158">
    <property type="entry name" value="ZF_CCHC"/>
    <property type="match status" value="1"/>
</dbReference>
<dbReference type="GO" id="GO:0008270">
    <property type="term" value="F:zinc ion binding"/>
    <property type="evidence" value="ECO:0007669"/>
    <property type="project" value="UniProtKB-KW"/>
</dbReference>
<dbReference type="Gene3D" id="4.10.60.10">
    <property type="entry name" value="Zinc finger, CCHC-type"/>
    <property type="match status" value="1"/>
</dbReference>
<feature type="transmembrane region" description="Helical" evidence="5">
    <location>
        <begin position="2932"/>
        <end position="2952"/>
    </location>
</feature>
<keyword evidence="3" id="KW-0862">Zinc</keyword>
<dbReference type="InterPro" id="IPR036875">
    <property type="entry name" value="Znf_CCHC_sf"/>
</dbReference>
<dbReference type="CDD" id="cd03419">
    <property type="entry name" value="GRX_GRXh_1_2_like"/>
    <property type="match status" value="1"/>
</dbReference>
<gene>
    <name evidence="7" type="primary">GIP</name>
    <name evidence="7" type="ORF">AK812_SmicGene20945</name>
</gene>
<keyword evidence="5" id="KW-0812">Transmembrane</keyword>
<dbReference type="PROSITE" id="PS00195">
    <property type="entry name" value="GLUTAREDOXIN_1"/>
    <property type="match status" value="1"/>
</dbReference>
<dbReference type="PANTHER" id="PTHR45694:SF5">
    <property type="entry name" value="GLUTAREDOXIN 2"/>
    <property type="match status" value="1"/>
</dbReference>
<dbReference type="OrthoDB" id="44061at2759"/>
<dbReference type="PRINTS" id="PR00160">
    <property type="entry name" value="GLUTAREDOXIN"/>
</dbReference>
<dbReference type="SUPFAM" id="SSF51206">
    <property type="entry name" value="cAMP-binding domain-like"/>
    <property type="match status" value="1"/>
</dbReference>
<dbReference type="Proteomes" id="UP000186817">
    <property type="component" value="Unassembled WGS sequence"/>
</dbReference>
<evidence type="ECO:0000259" key="6">
    <source>
        <dbReference type="PROSITE" id="PS50158"/>
    </source>
</evidence>
<dbReference type="Pfam" id="PF07727">
    <property type="entry name" value="RVT_2"/>
    <property type="match status" value="1"/>
</dbReference>
<feature type="domain" description="CCHC-type" evidence="6">
    <location>
        <begin position="1618"/>
        <end position="1633"/>
    </location>
</feature>
<feature type="region of interest" description="Disordered" evidence="4">
    <location>
        <begin position="2173"/>
        <end position="2193"/>
    </location>
</feature>
<evidence type="ECO:0000313" key="8">
    <source>
        <dbReference type="Proteomes" id="UP000186817"/>
    </source>
</evidence>
<dbReference type="GO" id="GO:0015038">
    <property type="term" value="F:glutathione disulfide oxidoreductase activity"/>
    <property type="evidence" value="ECO:0007669"/>
    <property type="project" value="TreeGrafter"/>
</dbReference>
<dbReference type="GO" id="GO:0034599">
    <property type="term" value="P:cellular response to oxidative stress"/>
    <property type="evidence" value="ECO:0007669"/>
    <property type="project" value="TreeGrafter"/>
</dbReference>
<keyword evidence="5" id="KW-1133">Transmembrane helix</keyword>
<keyword evidence="3" id="KW-0479">Metal-binding</keyword>
<protein>
    <submittedName>
        <fullName evidence="7">Copia protein</fullName>
    </submittedName>
</protein>
<keyword evidence="1" id="KW-1015">Disulfide bond</keyword>
<dbReference type="SUPFAM" id="SSF57756">
    <property type="entry name" value="Retrovirus zinc finger-like domains"/>
    <property type="match status" value="1"/>
</dbReference>
<dbReference type="CDD" id="cd00038">
    <property type="entry name" value="CAP_ED"/>
    <property type="match status" value="1"/>
</dbReference>
<keyword evidence="8" id="KW-1185">Reference proteome</keyword>
<dbReference type="InterPro" id="IPR014025">
    <property type="entry name" value="Glutaredoxin_subgr"/>
</dbReference>
<dbReference type="Pfam" id="PF00462">
    <property type="entry name" value="Glutaredoxin"/>
    <property type="match status" value="1"/>
</dbReference>
<feature type="compositionally biased region" description="Basic and acidic residues" evidence="4">
    <location>
        <begin position="1888"/>
        <end position="1944"/>
    </location>
</feature>
<feature type="compositionally biased region" description="Basic and acidic residues" evidence="4">
    <location>
        <begin position="2180"/>
        <end position="2193"/>
    </location>
</feature>
<keyword evidence="2" id="KW-0676">Redox-active center</keyword>
<dbReference type="InterPro" id="IPR002109">
    <property type="entry name" value="Glutaredoxin"/>
</dbReference>
<reference evidence="7 8" key="1">
    <citation type="submission" date="2016-02" db="EMBL/GenBank/DDBJ databases">
        <title>Genome analysis of coral dinoflagellate symbionts highlights evolutionary adaptations to a symbiotic lifestyle.</title>
        <authorList>
            <person name="Aranda M."/>
            <person name="Li Y."/>
            <person name="Liew Y.J."/>
            <person name="Baumgarten S."/>
            <person name="Simakov O."/>
            <person name="Wilson M."/>
            <person name="Piel J."/>
            <person name="Ashoor H."/>
            <person name="Bougouffa S."/>
            <person name="Bajic V.B."/>
            <person name="Ryu T."/>
            <person name="Ravasi T."/>
            <person name="Bayer T."/>
            <person name="Micklem G."/>
            <person name="Kim H."/>
            <person name="Bhak J."/>
            <person name="Lajeunesse T.C."/>
            <person name="Voolstra C.R."/>
        </authorList>
    </citation>
    <scope>NUCLEOTIDE SEQUENCE [LARGE SCALE GENOMIC DNA]</scope>
    <source>
        <strain evidence="7 8">CCMP2467</strain>
    </source>
</reference>
<evidence type="ECO:0000256" key="2">
    <source>
        <dbReference type="ARBA" id="ARBA00023284"/>
    </source>
</evidence>
<dbReference type="Pfam" id="PF00098">
    <property type="entry name" value="zf-CCHC"/>
    <property type="match status" value="1"/>
</dbReference>
<dbReference type="SUPFAM" id="SSF52833">
    <property type="entry name" value="Thioredoxin-like"/>
    <property type="match status" value="1"/>
</dbReference>